<feature type="domain" description="Dynamin-type G" evidence="5">
    <location>
        <begin position="32"/>
        <end position="323"/>
    </location>
</feature>
<sequence>MAIKTELDDTRLADPNLLEKIDKLFACNVGEYISLPQLVVVGDQSSGKSSVLEGLTKLSFPRDSGLCTRFATQIMFRRDVKLENREISASIIPASGNADDDQKLRAWKVSGLETLGEKGFVQMMRQVHELFNLSDSDSDGKPTFSNSVLRLEICGPQENHLSVIDVPGIFKNTTPGRTTKNDILLVRNMVLHYMKNRRSVMLTVVPANVDIATQEIIEMAKELDPEGERTLRILTKPDLVDKGAENNVIDLIEGQVNSHLGWVLVRNLGQQELVDGNNDRDTMERLFLQKEPWNRLRAENFGIKALKNRLQEILASIVRREFPLVRLEVTKKLKETRKALETLGIERQTAEQQRMVLLDIISVFQEITQQALTTNYSVHDVFDTDEDFRLATLVSNRNIAFSNHVQKWGNTFSFFANTRAEKENSGVDTPPEKEWTVSKPVSEASSAASEELGDTSVEPGMGDGADFIQSRRIQEDDTFLEILHDTARVQASQDGIETWIERVHREARGFEIGTFNYTLLSTLMKKQSAKWLDLAQGYISDVIAMVHRFINKALRAVCGDSTSGDSRISTNILALLWDNLMDKYRQATSQVEFLLSIEREGMPMTLNHYFNDNLQKCRQKRLKDHLASKAIFVHPHGDVARISDVLYHDHMDNAQHTIRDIHDILESYYKVARKRFVDNVCMQAADRFLVTGPAAPMKLFSPSWVNSLSDDKLEEIAGEDMKTKRRRRQLRKEIEELDAGRKVLLA</sequence>
<dbReference type="SMART" id="SM00053">
    <property type="entry name" value="DYNc"/>
    <property type="match status" value="1"/>
</dbReference>
<evidence type="ECO:0000259" key="4">
    <source>
        <dbReference type="PROSITE" id="PS51388"/>
    </source>
</evidence>
<dbReference type="InterPro" id="IPR030381">
    <property type="entry name" value="G_DYNAMIN_dom"/>
</dbReference>
<dbReference type="RefSeq" id="XP_058306556.1">
    <property type="nucleotide sequence ID" value="XM_058454307.1"/>
</dbReference>
<dbReference type="CDD" id="cd08771">
    <property type="entry name" value="DLP_1"/>
    <property type="match status" value="1"/>
</dbReference>
<keyword evidence="7" id="KW-1185">Reference proteome</keyword>
<dbReference type="GO" id="GO:0005739">
    <property type="term" value="C:mitochondrion"/>
    <property type="evidence" value="ECO:0007669"/>
    <property type="project" value="TreeGrafter"/>
</dbReference>
<dbReference type="InterPro" id="IPR020850">
    <property type="entry name" value="GED_dom"/>
</dbReference>
<dbReference type="Pfam" id="PF01031">
    <property type="entry name" value="Dynamin_M"/>
    <property type="match status" value="1"/>
</dbReference>
<proteinExistence type="predicted"/>
<gene>
    <name evidence="6" type="ORF">N7498_007245</name>
</gene>
<dbReference type="Gene3D" id="1.20.120.1240">
    <property type="entry name" value="Dynamin, middle domain"/>
    <property type="match status" value="1"/>
</dbReference>
<feature type="region of interest" description="Disordered" evidence="3">
    <location>
        <begin position="422"/>
        <end position="465"/>
    </location>
</feature>
<accession>A0A9W9MDN6</accession>
<dbReference type="GO" id="GO:0016020">
    <property type="term" value="C:membrane"/>
    <property type="evidence" value="ECO:0007669"/>
    <property type="project" value="TreeGrafter"/>
</dbReference>
<dbReference type="SUPFAM" id="SSF52540">
    <property type="entry name" value="P-loop containing nucleoside triphosphate hydrolases"/>
    <property type="match status" value="1"/>
</dbReference>
<dbReference type="PANTHER" id="PTHR11566">
    <property type="entry name" value="DYNAMIN"/>
    <property type="match status" value="1"/>
</dbReference>
<organism evidence="6 7">
    <name type="scientific">Penicillium cinerascens</name>
    <dbReference type="NCBI Taxonomy" id="70096"/>
    <lineage>
        <taxon>Eukaryota</taxon>
        <taxon>Fungi</taxon>
        <taxon>Dikarya</taxon>
        <taxon>Ascomycota</taxon>
        <taxon>Pezizomycotina</taxon>
        <taxon>Eurotiomycetes</taxon>
        <taxon>Eurotiomycetidae</taxon>
        <taxon>Eurotiales</taxon>
        <taxon>Aspergillaceae</taxon>
        <taxon>Penicillium</taxon>
    </lineage>
</organism>
<reference evidence="6" key="1">
    <citation type="submission" date="2022-12" db="EMBL/GenBank/DDBJ databases">
        <authorList>
            <person name="Petersen C."/>
        </authorList>
    </citation>
    <scope>NUCLEOTIDE SEQUENCE</scope>
    <source>
        <strain evidence="6">IBT 15544</strain>
    </source>
</reference>
<feature type="domain" description="GED" evidence="4">
    <location>
        <begin position="658"/>
        <end position="746"/>
    </location>
</feature>
<evidence type="ECO:0000313" key="6">
    <source>
        <dbReference type="EMBL" id="KAJ5198128.1"/>
    </source>
</evidence>
<protein>
    <recommendedName>
        <fullName evidence="8">GED domain-containing protein</fullName>
    </recommendedName>
</protein>
<dbReference type="PROSITE" id="PS51718">
    <property type="entry name" value="G_DYNAMIN_2"/>
    <property type="match status" value="1"/>
</dbReference>
<dbReference type="GO" id="GO:0016559">
    <property type="term" value="P:peroxisome fission"/>
    <property type="evidence" value="ECO:0007669"/>
    <property type="project" value="TreeGrafter"/>
</dbReference>
<dbReference type="InterPro" id="IPR000375">
    <property type="entry name" value="Dynamin_stalk"/>
</dbReference>
<feature type="compositionally biased region" description="Basic and acidic residues" evidence="3">
    <location>
        <begin position="422"/>
        <end position="436"/>
    </location>
</feature>
<dbReference type="AlphaFoldDB" id="A0A9W9MDN6"/>
<dbReference type="GO" id="GO:0008017">
    <property type="term" value="F:microtubule binding"/>
    <property type="evidence" value="ECO:0007669"/>
    <property type="project" value="TreeGrafter"/>
</dbReference>
<dbReference type="FunFam" id="3.40.50.300:FF:001425">
    <property type="entry name" value="Dynamin GTPase, putative"/>
    <property type="match status" value="1"/>
</dbReference>
<dbReference type="GO" id="GO:0006897">
    <property type="term" value="P:endocytosis"/>
    <property type="evidence" value="ECO:0007669"/>
    <property type="project" value="TreeGrafter"/>
</dbReference>
<dbReference type="GO" id="GO:0000266">
    <property type="term" value="P:mitochondrial fission"/>
    <property type="evidence" value="ECO:0007669"/>
    <property type="project" value="TreeGrafter"/>
</dbReference>
<dbReference type="GO" id="GO:0048312">
    <property type="term" value="P:intracellular distribution of mitochondria"/>
    <property type="evidence" value="ECO:0007669"/>
    <property type="project" value="TreeGrafter"/>
</dbReference>
<reference evidence="6" key="2">
    <citation type="journal article" date="2023" name="IMA Fungus">
        <title>Comparative genomic study of the Penicillium genus elucidates a diverse pangenome and 15 lateral gene transfer events.</title>
        <authorList>
            <person name="Petersen C."/>
            <person name="Sorensen T."/>
            <person name="Nielsen M.R."/>
            <person name="Sondergaard T.E."/>
            <person name="Sorensen J.L."/>
            <person name="Fitzpatrick D.A."/>
            <person name="Frisvad J.C."/>
            <person name="Nielsen K.L."/>
        </authorList>
    </citation>
    <scope>NUCLEOTIDE SEQUENCE</scope>
    <source>
        <strain evidence="6">IBT 15544</strain>
    </source>
</reference>
<dbReference type="GO" id="GO:0005874">
    <property type="term" value="C:microtubule"/>
    <property type="evidence" value="ECO:0007669"/>
    <property type="project" value="TreeGrafter"/>
</dbReference>
<evidence type="ECO:0000256" key="1">
    <source>
        <dbReference type="ARBA" id="ARBA00022741"/>
    </source>
</evidence>
<dbReference type="GO" id="GO:0003924">
    <property type="term" value="F:GTPase activity"/>
    <property type="evidence" value="ECO:0007669"/>
    <property type="project" value="InterPro"/>
</dbReference>
<evidence type="ECO:0000256" key="2">
    <source>
        <dbReference type="ARBA" id="ARBA00023134"/>
    </source>
</evidence>
<dbReference type="InterPro" id="IPR001401">
    <property type="entry name" value="Dynamin_GTPase"/>
</dbReference>
<dbReference type="InterPro" id="IPR045063">
    <property type="entry name" value="Dynamin_N"/>
</dbReference>
<dbReference type="InterPro" id="IPR022812">
    <property type="entry name" value="Dynamin"/>
</dbReference>
<dbReference type="PANTHER" id="PTHR11566:SF215">
    <property type="entry name" value="DYNAMIN GTPASE"/>
    <property type="match status" value="1"/>
</dbReference>
<evidence type="ECO:0008006" key="8">
    <source>
        <dbReference type="Google" id="ProtNLM"/>
    </source>
</evidence>
<dbReference type="PRINTS" id="PR00195">
    <property type="entry name" value="DYNAMIN"/>
</dbReference>
<dbReference type="OrthoDB" id="415706at2759"/>
<dbReference type="InterPro" id="IPR027417">
    <property type="entry name" value="P-loop_NTPase"/>
</dbReference>
<evidence type="ECO:0000256" key="3">
    <source>
        <dbReference type="SAM" id="MobiDB-lite"/>
    </source>
</evidence>
<keyword evidence="1" id="KW-0547">Nucleotide-binding</keyword>
<name>A0A9W9MDN6_9EURO</name>
<comment type="caution">
    <text evidence="6">The sequence shown here is derived from an EMBL/GenBank/DDBJ whole genome shotgun (WGS) entry which is preliminary data.</text>
</comment>
<dbReference type="Pfam" id="PF00350">
    <property type="entry name" value="Dynamin_N"/>
    <property type="match status" value="1"/>
</dbReference>
<dbReference type="Gene3D" id="3.40.50.300">
    <property type="entry name" value="P-loop containing nucleotide triphosphate hydrolases"/>
    <property type="match status" value="1"/>
</dbReference>
<evidence type="ECO:0000313" key="7">
    <source>
        <dbReference type="Proteomes" id="UP001150904"/>
    </source>
</evidence>
<keyword evidence="2" id="KW-0342">GTP-binding</keyword>
<dbReference type="Proteomes" id="UP001150904">
    <property type="component" value="Unassembled WGS sequence"/>
</dbReference>
<dbReference type="GO" id="GO:0005525">
    <property type="term" value="F:GTP binding"/>
    <property type="evidence" value="ECO:0007669"/>
    <property type="project" value="InterPro"/>
</dbReference>
<dbReference type="PROSITE" id="PS51388">
    <property type="entry name" value="GED"/>
    <property type="match status" value="1"/>
</dbReference>
<evidence type="ECO:0000259" key="5">
    <source>
        <dbReference type="PROSITE" id="PS51718"/>
    </source>
</evidence>
<dbReference type="EMBL" id="JAPQKR010000014">
    <property type="protein sequence ID" value="KAJ5198128.1"/>
    <property type="molecule type" value="Genomic_DNA"/>
</dbReference>
<dbReference type="GeneID" id="83181608"/>